<proteinExistence type="predicted"/>
<evidence type="ECO:0000256" key="2">
    <source>
        <dbReference type="ARBA" id="ARBA00023125"/>
    </source>
</evidence>
<dbReference type="Proteomes" id="UP000008914">
    <property type="component" value="Chromosome"/>
</dbReference>
<organism evidence="5 6">
    <name type="scientific">Intrasporangium calvum (strain ATCC 23552 / DSM 43043 / JCM 3097 / NBRC 12989 / NCIMB 10167 / NRRL B-3866 / 7 KIP)</name>
    <dbReference type="NCBI Taxonomy" id="710696"/>
    <lineage>
        <taxon>Bacteria</taxon>
        <taxon>Bacillati</taxon>
        <taxon>Actinomycetota</taxon>
        <taxon>Actinomycetes</taxon>
        <taxon>Micrococcales</taxon>
        <taxon>Intrasporangiaceae</taxon>
        <taxon>Intrasporangium</taxon>
    </lineage>
</organism>
<dbReference type="GO" id="GO:0003677">
    <property type="term" value="F:DNA binding"/>
    <property type="evidence" value="ECO:0007669"/>
    <property type="project" value="UniProtKB-KW"/>
</dbReference>
<dbReference type="SMART" id="SM00345">
    <property type="entry name" value="HTH_GNTR"/>
    <property type="match status" value="1"/>
</dbReference>
<evidence type="ECO:0000256" key="1">
    <source>
        <dbReference type="ARBA" id="ARBA00023015"/>
    </source>
</evidence>
<dbReference type="KEGG" id="ica:Intca_3041"/>
<dbReference type="InterPro" id="IPR000524">
    <property type="entry name" value="Tscrpt_reg_HTH_GntR"/>
</dbReference>
<dbReference type="PRINTS" id="PR00035">
    <property type="entry name" value="HTHGNTR"/>
</dbReference>
<keyword evidence="3" id="KW-0804">Transcription</keyword>
<dbReference type="PROSITE" id="PS50949">
    <property type="entry name" value="HTH_GNTR"/>
    <property type="match status" value="1"/>
</dbReference>
<dbReference type="STRING" id="710696.Intca_3041"/>
<dbReference type="Gene3D" id="1.20.120.530">
    <property type="entry name" value="GntR ligand-binding domain-like"/>
    <property type="match status" value="1"/>
</dbReference>
<evidence type="ECO:0000256" key="3">
    <source>
        <dbReference type="ARBA" id="ARBA00023163"/>
    </source>
</evidence>
<accession>E6SBZ0</accession>
<dbReference type="EMBL" id="CP002343">
    <property type="protein sequence ID" value="ADU49530.1"/>
    <property type="molecule type" value="Genomic_DNA"/>
</dbReference>
<dbReference type="AlphaFoldDB" id="E6SBZ0"/>
<dbReference type="SMART" id="SM00895">
    <property type="entry name" value="FCD"/>
    <property type="match status" value="1"/>
</dbReference>
<gene>
    <name evidence="5" type="ordered locus">Intca_3041</name>
</gene>
<keyword evidence="6" id="KW-1185">Reference proteome</keyword>
<dbReference type="SUPFAM" id="SSF48008">
    <property type="entry name" value="GntR ligand-binding domain-like"/>
    <property type="match status" value="1"/>
</dbReference>
<name>E6SBZ0_INTC7</name>
<protein>
    <submittedName>
        <fullName evidence="5">Transcriptional regulator, GntR family</fullName>
    </submittedName>
</protein>
<dbReference type="SUPFAM" id="SSF46785">
    <property type="entry name" value="Winged helix' DNA-binding domain"/>
    <property type="match status" value="1"/>
</dbReference>
<dbReference type="InterPro" id="IPR011711">
    <property type="entry name" value="GntR_C"/>
</dbReference>
<feature type="domain" description="HTH gntR-type" evidence="4">
    <location>
        <begin position="17"/>
        <end position="85"/>
    </location>
</feature>
<dbReference type="eggNOG" id="COG2186">
    <property type="taxonomic scope" value="Bacteria"/>
</dbReference>
<dbReference type="Pfam" id="PF00392">
    <property type="entry name" value="GntR"/>
    <property type="match status" value="1"/>
</dbReference>
<evidence type="ECO:0000313" key="5">
    <source>
        <dbReference type="EMBL" id="ADU49530.1"/>
    </source>
</evidence>
<dbReference type="InterPro" id="IPR008920">
    <property type="entry name" value="TF_FadR/GntR_C"/>
</dbReference>
<dbReference type="Gene3D" id="1.10.10.10">
    <property type="entry name" value="Winged helix-like DNA-binding domain superfamily/Winged helix DNA-binding domain"/>
    <property type="match status" value="1"/>
</dbReference>
<sequence length="242" mass="26500">MAQSRPGPSPLRPVPRPRLYEQLVGRLVAHIEDSGLQPGQRLPTERDLARRLGVSRASVAQAVVALEVQGVVSVRHGDGIYLLRMVDRRESVQELVKRRQQLPDILEAREAIEVKITALAAERRTEADLRAIEAALDLMEQEVAAGEHGFDGDMAFHSAVTTAAHNDVLAGLMELLATAIAETRRESLSQPGRPPKSLAGHRRIAEAIRMGDPNAATRAARRHIQLVADVALLKWGEDGNDR</sequence>
<dbReference type="GO" id="GO:0003700">
    <property type="term" value="F:DNA-binding transcription factor activity"/>
    <property type="evidence" value="ECO:0007669"/>
    <property type="project" value="InterPro"/>
</dbReference>
<keyword evidence="1" id="KW-0805">Transcription regulation</keyword>
<dbReference type="PANTHER" id="PTHR43537:SF5">
    <property type="entry name" value="UXU OPERON TRANSCRIPTIONAL REGULATOR"/>
    <property type="match status" value="1"/>
</dbReference>
<evidence type="ECO:0000313" key="6">
    <source>
        <dbReference type="Proteomes" id="UP000008914"/>
    </source>
</evidence>
<evidence type="ECO:0000259" key="4">
    <source>
        <dbReference type="PROSITE" id="PS50949"/>
    </source>
</evidence>
<dbReference type="CDD" id="cd07377">
    <property type="entry name" value="WHTH_GntR"/>
    <property type="match status" value="1"/>
</dbReference>
<dbReference type="Pfam" id="PF07729">
    <property type="entry name" value="FCD"/>
    <property type="match status" value="1"/>
</dbReference>
<dbReference type="PANTHER" id="PTHR43537">
    <property type="entry name" value="TRANSCRIPTIONAL REGULATOR, GNTR FAMILY"/>
    <property type="match status" value="1"/>
</dbReference>
<keyword evidence="2" id="KW-0238">DNA-binding</keyword>
<dbReference type="InterPro" id="IPR036390">
    <property type="entry name" value="WH_DNA-bd_sf"/>
</dbReference>
<dbReference type="HOGENOM" id="CLU_017584_9_5_11"/>
<reference evidence="5 6" key="1">
    <citation type="journal article" date="2010" name="Stand. Genomic Sci.">
        <title>Complete genome sequence of Intrasporangium calvum type strain (7 KIP).</title>
        <authorList>
            <person name="Del Rio T.G."/>
            <person name="Chertkov O."/>
            <person name="Yasawong M."/>
            <person name="Lucas S."/>
            <person name="Deshpande S."/>
            <person name="Cheng J.F."/>
            <person name="Detter C."/>
            <person name="Tapia R."/>
            <person name="Han C."/>
            <person name="Goodwin L."/>
            <person name="Pitluck S."/>
            <person name="Liolios K."/>
            <person name="Ivanova N."/>
            <person name="Mavromatis K."/>
            <person name="Pati A."/>
            <person name="Chen A."/>
            <person name="Palaniappan K."/>
            <person name="Land M."/>
            <person name="Hauser L."/>
            <person name="Chang Y.J."/>
            <person name="Jeffries C.D."/>
            <person name="Rohde M."/>
            <person name="Pukall R."/>
            <person name="Sikorski J."/>
            <person name="Goker M."/>
            <person name="Woyke T."/>
            <person name="Bristow J."/>
            <person name="Eisen J.A."/>
            <person name="Markowitz V."/>
            <person name="Hugenholtz P."/>
            <person name="Kyrpides N.C."/>
            <person name="Klenk H.P."/>
            <person name="Lapidus A."/>
        </authorList>
    </citation>
    <scope>NUCLEOTIDE SEQUENCE [LARGE SCALE GENOMIC DNA]</scope>
    <source>
        <strain evidence="6">ATCC 23552 / DSM 43043 / JCM 3097 / NBRC 12989 / 7 KIP</strain>
    </source>
</reference>
<dbReference type="InterPro" id="IPR036388">
    <property type="entry name" value="WH-like_DNA-bd_sf"/>
</dbReference>